<protein>
    <submittedName>
        <fullName evidence="1">Uncharacterized protein</fullName>
    </submittedName>
</protein>
<proteinExistence type="predicted"/>
<reference evidence="1 2" key="1">
    <citation type="submission" date="2019-03" db="EMBL/GenBank/DDBJ databases">
        <title>Single cell metagenomics reveals metabolic interactions within the superorganism composed of flagellate Streblomastix strix and complex community of Bacteroidetes bacteria on its surface.</title>
        <authorList>
            <person name="Treitli S.C."/>
            <person name="Kolisko M."/>
            <person name="Husnik F."/>
            <person name="Keeling P."/>
            <person name="Hampl V."/>
        </authorList>
    </citation>
    <scope>NUCLEOTIDE SEQUENCE [LARGE SCALE GENOMIC DNA]</scope>
    <source>
        <strain evidence="1">ST1C</strain>
    </source>
</reference>
<feature type="non-terminal residue" evidence="1">
    <location>
        <position position="1"/>
    </location>
</feature>
<dbReference type="Proteomes" id="UP000324800">
    <property type="component" value="Unassembled WGS sequence"/>
</dbReference>
<comment type="caution">
    <text evidence="1">The sequence shown here is derived from an EMBL/GenBank/DDBJ whole genome shotgun (WGS) entry which is preliminary data.</text>
</comment>
<gene>
    <name evidence="1" type="ORF">EZS28_052626</name>
</gene>
<dbReference type="EMBL" id="SNRW01041123">
    <property type="protein sequence ID" value="KAA6339254.1"/>
    <property type="molecule type" value="Genomic_DNA"/>
</dbReference>
<evidence type="ECO:0000313" key="2">
    <source>
        <dbReference type="Proteomes" id="UP000324800"/>
    </source>
</evidence>
<organism evidence="1 2">
    <name type="scientific">Streblomastix strix</name>
    <dbReference type="NCBI Taxonomy" id="222440"/>
    <lineage>
        <taxon>Eukaryota</taxon>
        <taxon>Metamonada</taxon>
        <taxon>Preaxostyla</taxon>
        <taxon>Oxymonadida</taxon>
        <taxon>Streblomastigidae</taxon>
        <taxon>Streblomastix</taxon>
    </lineage>
</organism>
<dbReference type="AlphaFoldDB" id="A0A5J4RZG7"/>
<evidence type="ECO:0000313" key="1">
    <source>
        <dbReference type="EMBL" id="KAA6339254.1"/>
    </source>
</evidence>
<name>A0A5J4RZG7_9EUKA</name>
<accession>A0A5J4RZG7</accession>
<sequence length="132" mass="15033">ESSDDQQDSQQTDIAVINTQVAESLNSYEDIIDLSGMISSLMSDESGNSNDEDETLRADIKNICYCIDNVDLYIQNEIELIDQIKKLWIGIKEKLEEDGIIDEDDALLFHTDTRSNYGVRYFAKKLKGFLNI</sequence>